<accession>A0A5C8UR54</accession>
<gene>
    <name evidence="2" type="ORF">FVP33_05545</name>
</gene>
<dbReference type="Pfam" id="PF06187">
    <property type="entry name" value="DUF993"/>
    <property type="match status" value="1"/>
</dbReference>
<dbReference type="AlphaFoldDB" id="A0A5C8UR54"/>
<organism evidence="2 3">
    <name type="scientific">Lacisediminihabitans profunda</name>
    <dbReference type="NCBI Taxonomy" id="2594790"/>
    <lineage>
        <taxon>Bacteria</taxon>
        <taxon>Bacillati</taxon>
        <taxon>Actinomycetota</taxon>
        <taxon>Actinomycetes</taxon>
        <taxon>Micrococcales</taxon>
        <taxon>Microbacteriaceae</taxon>
        <taxon>Lacisediminihabitans</taxon>
    </lineage>
</organism>
<evidence type="ECO:0000313" key="3">
    <source>
        <dbReference type="Proteomes" id="UP000321379"/>
    </source>
</evidence>
<proteinExistence type="predicted"/>
<sequence>MTDLRLLSDDGGTSAEPLNPAPPFTRPAAPLSSRVAYAAAHVIPRPWARNTPGSPAEIDWDATLAFRHHLWSWGLGVADAMDTAQRNMGLDPPATRELITRSAAEARSVGGRLVVGVNTDHVEDELIPLEAVIDAYTEQLHFAEDAGAGVVLMASRQLARAARSAEDYRRVYREVLASAGTPVVLHWLGAAFDPTLEAYFGSSDVAAAADTVLQIIGENQGAVAGIKMSLLDASAEIAVRSRLPETVTMFTGDDFNYVGLIAGDEPNSPTPRHSDALLGAFAAVAPNASAAIQALDAGDRAGYRRILGPTEELSRQIFAAPTFYYKTGVAFLSWLGGHQSSFTMVGGLHSARSLPHLSEIVRLANACGALERPELAASRWGDLLAVNGIVA</sequence>
<dbReference type="RefSeq" id="WP_147782647.1">
    <property type="nucleotide sequence ID" value="NZ_VRMG01000005.1"/>
</dbReference>
<dbReference type="Proteomes" id="UP000321379">
    <property type="component" value="Unassembled WGS sequence"/>
</dbReference>
<dbReference type="Gene3D" id="3.20.20.70">
    <property type="entry name" value="Aldolase class I"/>
    <property type="match status" value="1"/>
</dbReference>
<name>A0A5C8UR54_9MICO</name>
<reference evidence="2 3" key="1">
    <citation type="submission" date="2019-08" db="EMBL/GenBank/DDBJ databases">
        <title>Bacterial whole genome sequence for Glaciihabitans sp. CHu50b-6-2.</title>
        <authorList>
            <person name="Jin L."/>
        </authorList>
    </citation>
    <scope>NUCLEOTIDE SEQUENCE [LARGE SCALE GENOMIC DNA]</scope>
    <source>
        <strain evidence="2 3">CHu50b-6-2</strain>
    </source>
</reference>
<dbReference type="InterPro" id="IPR013785">
    <property type="entry name" value="Aldolase_TIM"/>
</dbReference>
<dbReference type="SUPFAM" id="SSF51569">
    <property type="entry name" value="Aldolase"/>
    <property type="match status" value="1"/>
</dbReference>
<dbReference type="EMBL" id="VRMG01000005">
    <property type="protein sequence ID" value="TXN31061.1"/>
    <property type="molecule type" value="Genomic_DNA"/>
</dbReference>
<feature type="region of interest" description="Disordered" evidence="1">
    <location>
        <begin position="1"/>
        <end position="27"/>
    </location>
</feature>
<comment type="caution">
    <text evidence="2">The sequence shown here is derived from an EMBL/GenBank/DDBJ whole genome shotgun (WGS) entry which is preliminary data.</text>
</comment>
<dbReference type="InterPro" id="IPR009334">
    <property type="entry name" value="DUF993"/>
</dbReference>
<protein>
    <submittedName>
        <fullName evidence="2">Dihydrodipicolinate synthase family protein</fullName>
    </submittedName>
</protein>
<evidence type="ECO:0000256" key="1">
    <source>
        <dbReference type="SAM" id="MobiDB-lite"/>
    </source>
</evidence>
<evidence type="ECO:0000313" key="2">
    <source>
        <dbReference type="EMBL" id="TXN31061.1"/>
    </source>
</evidence>
<keyword evidence="3" id="KW-1185">Reference proteome</keyword>